<keyword evidence="1" id="KW-0808">Transferase</keyword>
<evidence type="ECO:0000256" key="1">
    <source>
        <dbReference type="ARBA" id="ARBA00022679"/>
    </source>
</evidence>
<accession>A0A0G0H581</accession>
<name>A0A0G0H581_9BACT</name>
<dbReference type="InterPro" id="IPR051424">
    <property type="entry name" value="Transketolase-like"/>
</dbReference>
<dbReference type="InterPro" id="IPR033248">
    <property type="entry name" value="Transketolase_C"/>
</dbReference>
<dbReference type="SUPFAM" id="SSF52922">
    <property type="entry name" value="TK C-terminal domain-like"/>
    <property type="match status" value="1"/>
</dbReference>
<dbReference type="InterPro" id="IPR009014">
    <property type="entry name" value="Transketo_C/PFOR_II"/>
</dbReference>
<protein>
    <submittedName>
        <fullName evidence="5">Transketolase</fullName>
    </submittedName>
</protein>
<comment type="caution">
    <text evidence="5">The sequence shown here is derived from an EMBL/GenBank/DDBJ whole genome shotgun (WGS) entry which is preliminary data.</text>
</comment>
<keyword evidence="2" id="KW-0479">Metal-binding</keyword>
<evidence type="ECO:0000313" key="6">
    <source>
        <dbReference type="Proteomes" id="UP000034471"/>
    </source>
</evidence>
<evidence type="ECO:0000313" key="5">
    <source>
        <dbReference type="EMBL" id="KKQ37302.1"/>
    </source>
</evidence>
<gene>
    <name evidence="5" type="ORF">US54_C0038G0002</name>
</gene>
<dbReference type="Gene3D" id="3.40.50.920">
    <property type="match status" value="1"/>
</dbReference>
<evidence type="ECO:0000256" key="2">
    <source>
        <dbReference type="ARBA" id="ARBA00022723"/>
    </source>
</evidence>
<dbReference type="PATRIC" id="fig|1618481.3.peg.730"/>
<dbReference type="STRING" id="1618481.US54_C0038G0002"/>
<dbReference type="EMBL" id="LBTJ01000038">
    <property type="protein sequence ID" value="KKQ37302.1"/>
    <property type="molecule type" value="Genomic_DNA"/>
</dbReference>
<proteinExistence type="predicted"/>
<organism evidence="5 6">
    <name type="scientific">Candidatus Roizmanbacteria bacterium GW2011_GWA2_37_7</name>
    <dbReference type="NCBI Taxonomy" id="1618481"/>
    <lineage>
        <taxon>Bacteria</taxon>
        <taxon>Candidatus Roizmaniibacteriota</taxon>
    </lineage>
</organism>
<dbReference type="PANTHER" id="PTHR43195">
    <property type="entry name" value="TRANSKETOLASE"/>
    <property type="match status" value="1"/>
</dbReference>
<dbReference type="GO" id="GO:0004802">
    <property type="term" value="F:transketolase activity"/>
    <property type="evidence" value="ECO:0007669"/>
    <property type="project" value="TreeGrafter"/>
</dbReference>
<dbReference type="GO" id="GO:0046872">
    <property type="term" value="F:metal ion binding"/>
    <property type="evidence" value="ECO:0007669"/>
    <property type="project" value="UniProtKB-KW"/>
</dbReference>
<dbReference type="GO" id="GO:0030976">
    <property type="term" value="F:thiamine pyrophosphate binding"/>
    <property type="evidence" value="ECO:0007669"/>
    <property type="project" value="TreeGrafter"/>
</dbReference>
<dbReference type="PANTHER" id="PTHR43195:SF1">
    <property type="entry name" value="FI06132P-RELATED"/>
    <property type="match status" value="1"/>
</dbReference>
<reference evidence="5 6" key="1">
    <citation type="journal article" date="2015" name="Nature">
        <title>rRNA introns, odd ribosomes, and small enigmatic genomes across a large radiation of phyla.</title>
        <authorList>
            <person name="Brown C.T."/>
            <person name="Hug L.A."/>
            <person name="Thomas B.C."/>
            <person name="Sharon I."/>
            <person name="Castelle C.J."/>
            <person name="Singh A."/>
            <person name="Wilkins M.J."/>
            <person name="Williams K.H."/>
            <person name="Banfield J.F."/>
        </authorList>
    </citation>
    <scope>NUCLEOTIDE SEQUENCE [LARGE SCALE GENOMIC DNA]</scope>
</reference>
<dbReference type="Pfam" id="PF02780">
    <property type="entry name" value="Transketolase_C"/>
    <property type="match status" value="1"/>
</dbReference>
<dbReference type="AlphaFoldDB" id="A0A0G0H581"/>
<dbReference type="Proteomes" id="UP000034471">
    <property type="component" value="Unassembled WGS sequence"/>
</dbReference>
<sequence>MVIAAGITVHEALKAQKQLEKKGTHIAVIDAYSIKPIDKTTIVKFAKQTGHVIAVEDHYPDGGLGDAVRQTLDGMDVTFTHLAVKKIPQSGTSAELLRYEDIDAQAIVKAVMEDMIFP</sequence>
<keyword evidence="3" id="KW-0460">Magnesium</keyword>
<feature type="domain" description="Transketolase C-terminal" evidence="4">
    <location>
        <begin position="2"/>
        <end position="107"/>
    </location>
</feature>
<evidence type="ECO:0000256" key="3">
    <source>
        <dbReference type="ARBA" id="ARBA00022842"/>
    </source>
</evidence>
<evidence type="ECO:0000259" key="4">
    <source>
        <dbReference type="Pfam" id="PF02780"/>
    </source>
</evidence>